<keyword evidence="2" id="KW-1185">Reference proteome</keyword>
<evidence type="ECO:0000313" key="1">
    <source>
        <dbReference type="EMBL" id="CAG8777213.1"/>
    </source>
</evidence>
<organism evidence="1 2">
    <name type="scientific">Racocetra persica</name>
    <dbReference type="NCBI Taxonomy" id="160502"/>
    <lineage>
        <taxon>Eukaryota</taxon>
        <taxon>Fungi</taxon>
        <taxon>Fungi incertae sedis</taxon>
        <taxon>Mucoromycota</taxon>
        <taxon>Glomeromycotina</taxon>
        <taxon>Glomeromycetes</taxon>
        <taxon>Diversisporales</taxon>
        <taxon>Gigasporaceae</taxon>
        <taxon>Racocetra</taxon>
    </lineage>
</organism>
<sequence>GKPRCPKCGLHFKDLNRHVVRIHKTTLKRQVAQNIQDQDVQVQTRQDRRNERLYN</sequence>
<dbReference type="EMBL" id="CAJVQC010043302">
    <property type="protein sequence ID" value="CAG8777213.1"/>
    <property type="molecule type" value="Genomic_DNA"/>
</dbReference>
<dbReference type="Proteomes" id="UP000789920">
    <property type="component" value="Unassembled WGS sequence"/>
</dbReference>
<name>A0ACA9R5D6_9GLOM</name>
<gene>
    <name evidence="1" type="ORF">RPERSI_LOCUS17085</name>
</gene>
<reference evidence="1" key="1">
    <citation type="submission" date="2021-06" db="EMBL/GenBank/DDBJ databases">
        <authorList>
            <person name="Kallberg Y."/>
            <person name="Tangrot J."/>
            <person name="Rosling A."/>
        </authorList>
    </citation>
    <scope>NUCLEOTIDE SEQUENCE</scope>
    <source>
        <strain evidence="1">MA461A</strain>
    </source>
</reference>
<accession>A0ACA9R5D6</accession>
<evidence type="ECO:0000313" key="2">
    <source>
        <dbReference type="Proteomes" id="UP000789920"/>
    </source>
</evidence>
<feature type="non-terminal residue" evidence="1">
    <location>
        <position position="55"/>
    </location>
</feature>
<comment type="caution">
    <text evidence="1">The sequence shown here is derived from an EMBL/GenBank/DDBJ whole genome shotgun (WGS) entry which is preliminary data.</text>
</comment>
<proteinExistence type="predicted"/>
<protein>
    <submittedName>
        <fullName evidence="1">36222_t:CDS:1</fullName>
    </submittedName>
</protein>
<feature type="non-terminal residue" evidence="1">
    <location>
        <position position="1"/>
    </location>
</feature>